<dbReference type="RefSeq" id="WP_203947088.1">
    <property type="nucleotide sequence ID" value="NZ_BOOR01000043.1"/>
</dbReference>
<feature type="transmembrane region" description="Helical" evidence="10">
    <location>
        <begin position="350"/>
        <end position="376"/>
    </location>
</feature>
<evidence type="ECO:0000313" key="13">
    <source>
        <dbReference type="EMBL" id="GII56952.1"/>
    </source>
</evidence>
<evidence type="ECO:0000256" key="10">
    <source>
        <dbReference type="RuleBase" id="RU363043"/>
    </source>
</evidence>
<accession>A0A8J3V7M5</accession>
<evidence type="ECO:0000256" key="3">
    <source>
        <dbReference type="ARBA" id="ARBA00007069"/>
    </source>
</evidence>
<feature type="transmembrane region" description="Helical" evidence="10">
    <location>
        <begin position="214"/>
        <end position="233"/>
    </location>
</feature>
<gene>
    <name evidence="13" type="primary">pstA_2</name>
    <name evidence="13" type="ORF">Pth03_53410</name>
</gene>
<dbReference type="Proteomes" id="UP000605992">
    <property type="component" value="Unassembled WGS sequence"/>
</dbReference>
<keyword evidence="6" id="KW-0592">Phosphate transport</keyword>
<dbReference type="Pfam" id="PF00528">
    <property type="entry name" value="BPD_transp_1"/>
    <property type="match status" value="1"/>
</dbReference>
<dbReference type="GO" id="GO:0005886">
    <property type="term" value="C:plasma membrane"/>
    <property type="evidence" value="ECO:0007669"/>
    <property type="project" value="UniProtKB-SubCell"/>
</dbReference>
<feature type="transmembrane region" description="Helical" evidence="10">
    <location>
        <begin position="282"/>
        <end position="304"/>
    </location>
</feature>
<evidence type="ECO:0000256" key="5">
    <source>
        <dbReference type="ARBA" id="ARBA00022475"/>
    </source>
</evidence>
<sequence>MTSTELEESTDVMSGTDEPRRTPRTYIPARDAEPVSFAERRQPGRMTLSDKLNLFGAALAAVSVTTLLFGRLAAMSGVLGALVVTGVVFVLLYALLVRMSDDRQAVRDRVMTVMLAATGLLLFLVLVFIVIFTVTRGADALPHLNFFTEDLSLTGPLDPLDVGGVLHAILGTLIQISIALVITIPLGLSAAVYLNEVGGRFARFVRTIVEAMTALPSIVAGLFIYAAVIQGFGLGKSGFAAALAITVMMLPIVIRAADVVLRLVPGNLREASQALGSSQWRTIWHVVLPTARSGLATAVILGTARGIGETSPVLLTAGISAAVNVNPFKGPMISLPLQTFEFVKSPEPAFIARGFGTAATLLTLVLILFAAARVVGGRAPGQLSGRRKRAIARASLADAGRFKAAERRHGGGAGPAS</sequence>
<dbReference type="NCBIfam" id="TIGR00974">
    <property type="entry name" value="3a0107s02c"/>
    <property type="match status" value="1"/>
</dbReference>
<keyword evidence="8 10" id="KW-1133">Transmembrane helix</keyword>
<reference evidence="13" key="1">
    <citation type="submission" date="2021-01" db="EMBL/GenBank/DDBJ databases">
        <title>Whole genome shotgun sequence of Planotetraspora thailandica NBRC 104271.</title>
        <authorList>
            <person name="Komaki H."/>
            <person name="Tamura T."/>
        </authorList>
    </citation>
    <scope>NUCLEOTIDE SEQUENCE</scope>
    <source>
        <strain evidence="13">NBRC 104271</strain>
    </source>
</reference>
<dbReference type="PANTHER" id="PTHR42922">
    <property type="entry name" value="PHOSPHATE TRANSPORT SYSTEM PERMEASE PROTEIN PSTA"/>
    <property type="match status" value="1"/>
</dbReference>
<dbReference type="Gene3D" id="1.10.3720.10">
    <property type="entry name" value="MetI-like"/>
    <property type="match status" value="1"/>
</dbReference>
<evidence type="ECO:0000256" key="1">
    <source>
        <dbReference type="ARBA" id="ARBA00003510"/>
    </source>
</evidence>
<comment type="caution">
    <text evidence="13">The sequence shown here is derived from an EMBL/GenBank/DDBJ whole genome shotgun (WGS) entry which is preliminary data.</text>
</comment>
<feature type="transmembrane region" description="Helical" evidence="10">
    <location>
        <begin position="110"/>
        <end position="134"/>
    </location>
</feature>
<protein>
    <recommendedName>
        <fullName evidence="10">Phosphate transport system permease protein PstA</fullName>
    </recommendedName>
</protein>
<dbReference type="GO" id="GO:0005315">
    <property type="term" value="F:phosphate transmembrane transporter activity"/>
    <property type="evidence" value="ECO:0007669"/>
    <property type="project" value="InterPro"/>
</dbReference>
<keyword evidence="4" id="KW-0813">Transport</keyword>
<dbReference type="PROSITE" id="PS50928">
    <property type="entry name" value="ABC_TM1"/>
    <property type="match status" value="1"/>
</dbReference>
<keyword evidence="5 10" id="KW-1003">Cell membrane</keyword>
<organism evidence="13 14">
    <name type="scientific">Planotetraspora thailandica</name>
    <dbReference type="NCBI Taxonomy" id="487172"/>
    <lineage>
        <taxon>Bacteria</taxon>
        <taxon>Bacillati</taxon>
        <taxon>Actinomycetota</taxon>
        <taxon>Actinomycetes</taxon>
        <taxon>Streptosporangiales</taxon>
        <taxon>Streptosporangiaceae</taxon>
        <taxon>Planotetraspora</taxon>
    </lineage>
</organism>
<feature type="transmembrane region" description="Helical" evidence="10">
    <location>
        <begin position="78"/>
        <end position="98"/>
    </location>
</feature>
<evidence type="ECO:0000256" key="7">
    <source>
        <dbReference type="ARBA" id="ARBA00022692"/>
    </source>
</evidence>
<evidence type="ECO:0000313" key="14">
    <source>
        <dbReference type="Proteomes" id="UP000605992"/>
    </source>
</evidence>
<dbReference type="EMBL" id="BOOR01000043">
    <property type="protein sequence ID" value="GII56952.1"/>
    <property type="molecule type" value="Genomic_DNA"/>
</dbReference>
<dbReference type="GO" id="GO:0035435">
    <property type="term" value="P:phosphate ion transmembrane transport"/>
    <property type="evidence" value="ECO:0007669"/>
    <property type="project" value="InterPro"/>
</dbReference>
<feature type="compositionally biased region" description="Acidic residues" evidence="11">
    <location>
        <begin position="1"/>
        <end position="10"/>
    </location>
</feature>
<dbReference type="SUPFAM" id="SSF161098">
    <property type="entry name" value="MetI-like"/>
    <property type="match status" value="1"/>
</dbReference>
<keyword evidence="7 10" id="KW-0812">Transmembrane</keyword>
<dbReference type="InterPro" id="IPR000515">
    <property type="entry name" value="MetI-like"/>
</dbReference>
<comment type="subcellular location">
    <subcellularLocation>
        <location evidence="2 10">Cell membrane</location>
        <topology evidence="2 10">Multi-pass membrane protein</topology>
    </subcellularLocation>
</comment>
<feature type="domain" description="ABC transmembrane type-1" evidence="12">
    <location>
        <begin position="169"/>
        <end position="376"/>
    </location>
</feature>
<comment type="similarity">
    <text evidence="3 10">Belongs to the binding-protein-dependent transport system permease family. CysTW subfamily.</text>
</comment>
<dbReference type="PANTHER" id="PTHR42922:SF1">
    <property type="entry name" value="PHOSPHATE TRANSPORT SYSTEM PERMEASE PROTEIN PSTA"/>
    <property type="match status" value="1"/>
</dbReference>
<name>A0A8J3V7M5_9ACTN</name>
<dbReference type="InterPro" id="IPR005672">
    <property type="entry name" value="Phosphate_PstA"/>
</dbReference>
<feature type="transmembrane region" description="Helical" evidence="10">
    <location>
        <begin position="52"/>
        <end position="72"/>
    </location>
</feature>
<dbReference type="InterPro" id="IPR051408">
    <property type="entry name" value="Phosphate_transprt_permease"/>
</dbReference>
<evidence type="ECO:0000256" key="11">
    <source>
        <dbReference type="SAM" id="MobiDB-lite"/>
    </source>
</evidence>
<evidence type="ECO:0000256" key="8">
    <source>
        <dbReference type="ARBA" id="ARBA00022989"/>
    </source>
</evidence>
<evidence type="ECO:0000256" key="2">
    <source>
        <dbReference type="ARBA" id="ARBA00004651"/>
    </source>
</evidence>
<comment type="function">
    <text evidence="1">Part of the binding-protein-dependent transport system for phosphate; probably responsible for the translocation of the substrate across the membrane.</text>
</comment>
<keyword evidence="14" id="KW-1185">Reference proteome</keyword>
<proteinExistence type="inferred from homology"/>
<evidence type="ECO:0000256" key="9">
    <source>
        <dbReference type="ARBA" id="ARBA00023136"/>
    </source>
</evidence>
<feature type="transmembrane region" description="Helical" evidence="10">
    <location>
        <begin position="239"/>
        <end position="261"/>
    </location>
</feature>
<feature type="region of interest" description="Disordered" evidence="11">
    <location>
        <begin position="1"/>
        <end position="25"/>
    </location>
</feature>
<evidence type="ECO:0000259" key="12">
    <source>
        <dbReference type="PROSITE" id="PS50928"/>
    </source>
</evidence>
<keyword evidence="9 10" id="KW-0472">Membrane</keyword>
<dbReference type="CDD" id="cd06261">
    <property type="entry name" value="TM_PBP2"/>
    <property type="match status" value="1"/>
</dbReference>
<dbReference type="InterPro" id="IPR035906">
    <property type="entry name" value="MetI-like_sf"/>
</dbReference>
<dbReference type="AlphaFoldDB" id="A0A8J3V7M5"/>
<evidence type="ECO:0000256" key="6">
    <source>
        <dbReference type="ARBA" id="ARBA00022592"/>
    </source>
</evidence>
<feature type="transmembrane region" description="Helical" evidence="10">
    <location>
        <begin position="165"/>
        <end position="194"/>
    </location>
</feature>
<evidence type="ECO:0000256" key="4">
    <source>
        <dbReference type="ARBA" id="ARBA00022448"/>
    </source>
</evidence>